<keyword evidence="7" id="KW-0808">Transferase</keyword>
<comment type="subcellular location">
    <subcellularLocation>
        <location evidence="2">Golgi apparatus membrane</location>
        <topology evidence="2">Single-pass type II membrane protein</topology>
    </subcellularLocation>
</comment>
<evidence type="ECO:0000256" key="1">
    <source>
        <dbReference type="ARBA" id="ARBA00001936"/>
    </source>
</evidence>
<evidence type="ECO:0000313" key="21">
    <source>
        <dbReference type="EMBL" id="CAG9135295.1"/>
    </source>
</evidence>
<evidence type="ECO:0000256" key="6">
    <source>
        <dbReference type="ARBA" id="ARBA00022676"/>
    </source>
</evidence>
<evidence type="ECO:0000256" key="17">
    <source>
        <dbReference type="ARBA" id="ARBA00032175"/>
    </source>
</evidence>
<organism evidence="21 22">
    <name type="scientific">Plutella xylostella</name>
    <name type="common">Diamondback moth</name>
    <name type="synonym">Plutella maculipennis</name>
    <dbReference type="NCBI Taxonomy" id="51655"/>
    <lineage>
        <taxon>Eukaryota</taxon>
        <taxon>Metazoa</taxon>
        <taxon>Ecdysozoa</taxon>
        <taxon>Arthropoda</taxon>
        <taxon>Hexapoda</taxon>
        <taxon>Insecta</taxon>
        <taxon>Pterygota</taxon>
        <taxon>Neoptera</taxon>
        <taxon>Endopterygota</taxon>
        <taxon>Lepidoptera</taxon>
        <taxon>Glossata</taxon>
        <taxon>Ditrysia</taxon>
        <taxon>Yponomeutoidea</taxon>
        <taxon>Plutellidae</taxon>
        <taxon>Plutella</taxon>
    </lineage>
</organism>
<dbReference type="GO" id="GO:0046872">
    <property type="term" value="F:metal ion binding"/>
    <property type="evidence" value="ECO:0007669"/>
    <property type="project" value="UniProtKB-KW"/>
</dbReference>
<comment type="cofactor">
    <cofactor evidence="1">
        <name>Mn(2+)</name>
        <dbReference type="ChEBI" id="CHEBI:29035"/>
    </cofactor>
</comment>
<dbReference type="EMBL" id="CAJHNJ030000099">
    <property type="protein sequence ID" value="CAG9135295.1"/>
    <property type="molecule type" value="Genomic_DNA"/>
</dbReference>
<keyword evidence="10" id="KW-0735">Signal-anchor</keyword>
<comment type="catalytic activity">
    <reaction evidence="20">
        <text>3-O-[beta-D-Xyl-(1-&gt;4)-Rib-ol-P-Rib-ol-P-3-beta-D-GalNAc-(1-&gt;3)-beta-D-GlcNAc-(1-&gt;4)-(O-6-P-alpha-D-Man)]-Thr-[protein] + UDP-alpha-D-glucuronate = 3-O-[beta-D-GlcA-(1-&gt;3)-beta-D-Xyl-(1-&gt;4)-Rib-ol-P-Rib-ol-P-3-beta-D-GalNAc-(1-&gt;3)-beta-D-GlcNAc-(1-&gt;4)-(O-6-P-alpha-D-Man)]-Thr-[protein] + UDP + H(+)</text>
        <dbReference type="Rhea" id="RHEA:46860"/>
        <dbReference type="Rhea" id="RHEA-COMP:15023"/>
        <dbReference type="Rhea" id="RHEA-COMP:17482"/>
        <dbReference type="ChEBI" id="CHEBI:15378"/>
        <dbReference type="ChEBI" id="CHEBI:58052"/>
        <dbReference type="ChEBI" id="CHEBI:58223"/>
        <dbReference type="ChEBI" id="CHEBI:142405"/>
        <dbReference type="ChEBI" id="CHEBI:177336"/>
    </reaction>
</comment>
<evidence type="ECO:0000256" key="3">
    <source>
        <dbReference type="ARBA" id="ARBA00004922"/>
    </source>
</evidence>
<evidence type="ECO:0000256" key="2">
    <source>
        <dbReference type="ARBA" id="ARBA00004323"/>
    </source>
</evidence>
<dbReference type="Pfam" id="PF13896">
    <property type="entry name" value="Glyco_transf_49"/>
    <property type="match status" value="1"/>
</dbReference>
<dbReference type="GO" id="GO:0035269">
    <property type="term" value="P:protein O-linked glycosylation via mannose"/>
    <property type="evidence" value="ECO:0007669"/>
    <property type="project" value="TreeGrafter"/>
</dbReference>
<evidence type="ECO:0000256" key="9">
    <source>
        <dbReference type="ARBA" id="ARBA00022723"/>
    </source>
</evidence>
<evidence type="ECO:0000256" key="4">
    <source>
        <dbReference type="ARBA" id="ARBA00008539"/>
    </source>
</evidence>
<dbReference type="PANTHER" id="PTHR46420:SF1">
    <property type="entry name" value="BETA-1,4-GLUCURONYLTRANSFERASE 1"/>
    <property type="match status" value="1"/>
</dbReference>
<gene>
    <name evidence="21" type="ORF">PLXY2_LOCUS13563</name>
</gene>
<dbReference type="GO" id="GO:0000139">
    <property type="term" value="C:Golgi membrane"/>
    <property type="evidence" value="ECO:0007669"/>
    <property type="project" value="UniProtKB-SubCell"/>
</dbReference>
<comment type="similarity">
    <text evidence="4">Belongs to the glycosyltransferase 49 family.</text>
</comment>
<evidence type="ECO:0000256" key="20">
    <source>
        <dbReference type="ARBA" id="ARBA00047852"/>
    </source>
</evidence>
<dbReference type="InterPro" id="IPR043189">
    <property type="entry name" value="B4GAT1"/>
</dbReference>
<dbReference type="PANTHER" id="PTHR46420">
    <property type="entry name" value="BETA-1,4-GLUCURONYLTRANSFERASE 1"/>
    <property type="match status" value="1"/>
</dbReference>
<evidence type="ECO:0000256" key="15">
    <source>
        <dbReference type="ARBA" id="ARBA00023211"/>
    </source>
</evidence>
<keyword evidence="9" id="KW-0479">Metal-binding</keyword>
<protein>
    <recommendedName>
        <fullName evidence="5">Beta-1,4-glucuronyltransferase 1</fullName>
    </recommendedName>
    <alternativeName>
        <fullName evidence="16">I-beta-1,3-N-acetylglucosaminyltransferase</fullName>
    </alternativeName>
    <alternativeName>
        <fullName evidence="19">N-acetyllactosaminide beta-1,3-N-acetylglucosaminyltransferase</fullName>
    </alternativeName>
    <alternativeName>
        <fullName evidence="17">Poly-N-acetyllactosamine extension enzyme</fullName>
    </alternativeName>
    <alternativeName>
        <fullName evidence="18">UDP-GlcNAc:betaGal beta-1,3-N-acetylglucosaminyltransferase 1</fullName>
    </alternativeName>
</protein>
<evidence type="ECO:0000256" key="18">
    <source>
        <dbReference type="ARBA" id="ARBA00032181"/>
    </source>
</evidence>
<keyword evidence="13" id="KW-0472">Membrane</keyword>
<keyword evidence="12" id="KW-0333">Golgi apparatus</keyword>
<keyword evidence="14" id="KW-0325">Glycoprotein</keyword>
<dbReference type="AlphaFoldDB" id="A0A8S4G2I7"/>
<evidence type="ECO:0000256" key="5">
    <source>
        <dbReference type="ARBA" id="ARBA00017962"/>
    </source>
</evidence>
<dbReference type="Proteomes" id="UP000653454">
    <property type="component" value="Unassembled WGS sequence"/>
</dbReference>
<dbReference type="GO" id="GO:0015020">
    <property type="term" value="F:glucuronosyltransferase activity"/>
    <property type="evidence" value="ECO:0007669"/>
    <property type="project" value="InterPro"/>
</dbReference>
<evidence type="ECO:0000313" key="22">
    <source>
        <dbReference type="Proteomes" id="UP000653454"/>
    </source>
</evidence>
<evidence type="ECO:0000256" key="19">
    <source>
        <dbReference type="ARBA" id="ARBA00033291"/>
    </source>
</evidence>
<proteinExistence type="inferred from homology"/>
<sequence>MNNPIHTCHILPLLSTTCVIRPHRNGNAATRRRHRGRLFSVLTAHDHVVTTSQRQRQRSHIDILPLPQRNCKKPLPHYVAATWCGCGTCELTLKDRRMGSSFLPMYTVYEMFLYGYQFQVLSPVFTIHWGLQERRARPLWREKQNEKNRKQFETFKRELFARYRKDPLHLLRRPPQQPGKKGA</sequence>
<comment type="pathway">
    <text evidence="3">Protein modification; protein glycosylation.</text>
</comment>
<accession>A0A8S4G2I7</accession>
<keyword evidence="22" id="KW-1185">Reference proteome</keyword>
<evidence type="ECO:0000256" key="10">
    <source>
        <dbReference type="ARBA" id="ARBA00022968"/>
    </source>
</evidence>
<evidence type="ECO:0000256" key="11">
    <source>
        <dbReference type="ARBA" id="ARBA00022989"/>
    </source>
</evidence>
<evidence type="ECO:0000256" key="16">
    <source>
        <dbReference type="ARBA" id="ARBA00030723"/>
    </source>
</evidence>
<keyword evidence="6" id="KW-0328">Glycosyltransferase</keyword>
<comment type="caution">
    <text evidence="21">The sequence shown here is derived from an EMBL/GenBank/DDBJ whole genome shotgun (WGS) entry which is preliminary data.</text>
</comment>
<keyword evidence="15" id="KW-0464">Manganese</keyword>
<name>A0A8S4G2I7_PLUXY</name>
<evidence type="ECO:0000256" key="14">
    <source>
        <dbReference type="ARBA" id="ARBA00023180"/>
    </source>
</evidence>
<keyword evidence="8" id="KW-0812">Transmembrane</keyword>
<reference evidence="21" key="1">
    <citation type="submission" date="2020-11" db="EMBL/GenBank/DDBJ databases">
        <authorList>
            <person name="Whiteford S."/>
        </authorList>
    </citation>
    <scope>NUCLEOTIDE SEQUENCE</scope>
</reference>
<evidence type="ECO:0000256" key="13">
    <source>
        <dbReference type="ARBA" id="ARBA00023136"/>
    </source>
</evidence>
<keyword evidence="11" id="KW-1133">Transmembrane helix</keyword>
<evidence type="ECO:0000256" key="8">
    <source>
        <dbReference type="ARBA" id="ARBA00022692"/>
    </source>
</evidence>
<evidence type="ECO:0000256" key="7">
    <source>
        <dbReference type="ARBA" id="ARBA00022679"/>
    </source>
</evidence>
<evidence type="ECO:0000256" key="12">
    <source>
        <dbReference type="ARBA" id="ARBA00023034"/>
    </source>
</evidence>